<dbReference type="PANTHER" id="PTHR23513">
    <property type="entry name" value="INTEGRAL MEMBRANE EFFLUX PROTEIN-RELATED"/>
    <property type="match status" value="1"/>
</dbReference>
<dbReference type="InterPro" id="IPR011701">
    <property type="entry name" value="MFS"/>
</dbReference>
<dbReference type="InterPro" id="IPR020846">
    <property type="entry name" value="MFS_dom"/>
</dbReference>
<evidence type="ECO:0000256" key="6">
    <source>
        <dbReference type="SAM" id="Phobius"/>
    </source>
</evidence>
<feature type="transmembrane region" description="Helical" evidence="6">
    <location>
        <begin position="283"/>
        <end position="300"/>
    </location>
</feature>
<feature type="transmembrane region" description="Helical" evidence="6">
    <location>
        <begin position="376"/>
        <end position="396"/>
    </location>
</feature>
<feature type="transmembrane region" description="Helical" evidence="6">
    <location>
        <begin position="45"/>
        <end position="66"/>
    </location>
</feature>
<dbReference type="PANTHER" id="PTHR23513:SF6">
    <property type="entry name" value="MAJOR FACILITATOR SUPERFAMILY ASSOCIATED DOMAIN-CONTAINING PROTEIN"/>
    <property type="match status" value="1"/>
</dbReference>
<accession>A0A679J8T2</accession>
<evidence type="ECO:0000256" key="2">
    <source>
        <dbReference type="ARBA" id="ARBA00022475"/>
    </source>
</evidence>
<reference evidence="8" key="1">
    <citation type="submission" date="2019-12" db="EMBL/GenBank/DDBJ databases">
        <authorList>
            <person name="Cremers G."/>
        </authorList>
    </citation>
    <scope>NUCLEOTIDE SEQUENCE</scope>
    <source>
        <strain evidence="8">Vvax</strain>
    </source>
</reference>
<evidence type="ECO:0000256" key="5">
    <source>
        <dbReference type="ARBA" id="ARBA00023136"/>
    </source>
</evidence>
<keyword evidence="2" id="KW-1003">Cell membrane</keyword>
<name>A0A679J8T2_VARPD</name>
<dbReference type="GO" id="GO:0005886">
    <property type="term" value="C:plasma membrane"/>
    <property type="evidence" value="ECO:0007669"/>
    <property type="project" value="UniProtKB-SubCell"/>
</dbReference>
<evidence type="ECO:0000256" key="3">
    <source>
        <dbReference type="ARBA" id="ARBA00022692"/>
    </source>
</evidence>
<evidence type="ECO:0000313" key="8">
    <source>
        <dbReference type="EMBL" id="CAA2104959.1"/>
    </source>
</evidence>
<dbReference type="RefSeq" id="WP_339090616.1">
    <property type="nucleotide sequence ID" value="NZ_LR743507.1"/>
</dbReference>
<keyword evidence="3 6" id="KW-0812">Transmembrane</keyword>
<dbReference type="PROSITE" id="PS50850">
    <property type="entry name" value="MFS"/>
    <property type="match status" value="1"/>
</dbReference>
<feature type="transmembrane region" description="Helical" evidence="6">
    <location>
        <begin position="250"/>
        <end position="271"/>
    </location>
</feature>
<feature type="transmembrane region" description="Helical" evidence="6">
    <location>
        <begin position="306"/>
        <end position="326"/>
    </location>
</feature>
<feature type="transmembrane region" description="Helical" evidence="6">
    <location>
        <begin position="347"/>
        <end position="370"/>
    </location>
</feature>
<feature type="transmembrane region" description="Helical" evidence="6">
    <location>
        <begin position="103"/>
        <end position="126"/>
    </location>
</feature>
<dbReference type="GO" id="GO:0022857">
    <property type="term" value="F:transmembrane transporter activity"/>
    <property type="evidence" value="ECO:0007669"/>
    <property type="project" value="InterPro"/>
</dbReference>
<feature type="transmembrane region" description="Helical" evidence="6">
    <location>
        <begin position="219"/>
        <end position="238"/>
    </location>
</feature>
<evidence type="ECO:0000256" key="4">
    <source>
        <dbReference type="ARBA" id="ARBA00022989"/>
    </source>
</evidence>
<comment type="subcellular location">
    <subcellularLocation>
        <location evidence="1">Cell membrane</location>
        <topology evidence="1">Multi-pass membrane protein</topology>
    </subcellularLocation>
</comment>
<gene>
    <name evidence="8" type="primary">entS_1</name>
    <name evidence="8" type="ORF">VVAX_03019</name>
</gene>
<dbReference type="Gene3D" id="1.20.1250.20">
    <property type="entry name" value="MFS general substrate transporter like domains"/>
    <property type="match status" value="1"/>
</dbReference>
<keyword evidence="4 6" id="KW-1133">Transmembrane helix</keyword>
<sequence length="406" mass="41464">MSEVLPRPFLYLAGSNLAAQSAEQLSLAAVPLVAVLALGAGPGEIGFLAAVQTLPFLLVSIPMGLLADRMSRRRLMVWAEWLRAVSLLVLLGLVMASRLGIGWLAVLGFLGAVGTVGFSVAAPALVPSLVPREALGRANGLLELARSAAFTAGPALAGALVAWAGAAAAFVLAAVLSTAAVGLLLRLAEAPRAPASRRHPLLEVRDGARFVWHSELLRPMLMTGAVFNIAWFVLQAGYVPYAVRVLGLGAQAVGFTLATYGAGMVAGALLTSRVVARLPFGRAIQVGPAVAVLAAAVMAATLAVPAAWLAALSFFLFGAGPMVWVITSTTLRQSVTEAAMLGRVSAVFLTINAGARPIGAALGGAVGAAWGEPACLLLALAGFALQTALIFASRIATLHRLPAVPG</sequence>
<evidence type="ECO:0000259" key="7">
    <source>
        <dbReference type="PROSITE" id="PS50850"/>
    </source>
</evidence>
<keyword evidence="5 6" id="KW-0472">Membrane</keyword>
<evidence type="ECO:0000256" key="1">
    <source>
        <dbReference type="ARBA" id="ARBA00004651"/>
    </source>
</evidence>
<protein>
    <submittedName>
        <fullName evidence="8">Enterobactin exporter EntS</fullName>
    </submittedName>
</protein>
<dbReference type="EMBL" id="LR743507">
    <property type="protein sequence ID" value="CAA2104959.1"/>
    <property type="molecule type" value="Genomic_DNA"/>
</dbReference>
<dbReference type="AlphaFoldDB" id="A0A679J8T2"/>
<feature type="transmembrane region" description="Helical" evidence="6">
    <location>
        <begin position="170"/>
        <end position="188"/>
    </location>
</feature>
<dbReference type="Pfam" id="PF07690">
    <property type="entry name" value="MFS_1"/>
    <property type="match status" value="1"/>
</dbReference>
<feature type="domain" description="Major facilitator superfamily (MFS) profile" evidence="7">
    <location>
        <begin position="1"/>
        <end position="399"/>
    </location>
</feature>
<proteinExistence type="predicted"/>
<dbReference type="CDD" id="cd06173">
    <property type="entry name" value="MFS_MefA_like"/>
    <property type="match status" value="1"/>
</dbReference>
<organism evidence="8">
    <name type="scientific">Variovorax paradoxus</name>
    <dbReference type="NCBI Taxonomy" id="34073"/>
    <lineage>
        <taxon>Bacteria</taxon>
        <taxon>Pseudomonadati</taxon>
        <taxon>Pseudomonadota</taxon>
        <taxon>Betaproteobacteria</taxon>
        <taxon>Burkholderiales</taxon>
        <taxon>Comamonadaceae</taxon>
        <taxon>Variovorax</taxon>
    </lineage>
</organism>
<dbReference type="InterPro" id="IPR036259">
    <property type="entry name" value="MFS_trans_sf"/>
</dbReference>
<dbReference type="SUPFAM" id="SSF103473">
    <property type="entry name" value="MFS general substrate transporter"/>
    <property type="match status" value="1"/>
</dbReference>